<organism evidence="2 3">
    <name type="scientific">Dillenia turbinata</name>
    <dbReference type="NCBI Taxonomy" id="194707"/>
    <lineage>
        <taxon>Eukaryota</taxon>
        <taxon>Viridiplantae</taxon>
        <taxon>Streptophyta</taxon>
        <taxon>Embryophyta</taxon>
        <taxon>Tracheophyta</taxon>
        <taxon>Spermatophyta</taxon>
        <taxon>Magnoliopsida</taxon>
        <taxon>eudicotyledons</taxon>
        <taxon>Gunneridae</taxon>
        <taxon>Pentapetalae</taxon>
        <taxon>Dilleniales</taxon>
        <taxon>Dilleniaceae</taxon>
        <taxon>Dillenia</taxon>
    </lineage>
</organism>
<gene>
    <name evidence="2" type="ORF">RJ641_032320</name>
</gene>
<sequence>MNQYHTPNVDSRGRQMLKFRTIEEIYKEGEGKHVGFHAKPKPQDCLPLDSNSEKTENLGPFLVERRIKGYDPETCSQCNEEQNCNPDDLCFGEMTLKQLRDSYKTKKRKHATSIGMNTTAGTCSRVKQENCGMQTEEDEFDLKGPLSYWKAKISKNLKGKRKHVRKHVSLSSKLEVAVKSVQIPDHHDSSGYITELHIPLSVKLEVLGPDCSESKLKISGSNDSLPCCVEKGSSPGTLSIKENEESDLPVHRPLCHDVNEVVNEYAQHIEHIPLLPASISCTEILSVDDPQEHVEPATVLPACTSSTEILMVDDPEVTCVQSLVSHLVEPERENIVTQAVPDDSFSEKISQKRDSSPDMEDCSPQDSVPGFLIVEGGNNNGLQSNVLTHGDDRYMFPDVGKKSLAEEASVGSPANHAVTICTSSLHALLRPRSNWVLVDDSSITTSKQKSVVPSCIDETKNGTADSHSCSATNESAAHEASSMRSDHPPERLLSMRKAISPSSQEKLCRAMDCMELYEDAGTVKSRGKLCFEEQPEKWALSAGAGLKDGEITVSTDQHANIINRTGARTQFSCGPKKILPMPKNEKRSLQREGILKVPHLSHASTGGNNTQGCVENAISFSQRQMHDIERLANMLTNELTSIKRMVGEIFQHEAFPAAFPNHKWDEVKMTIKRASKAEETANRWLSMMTRDCNRFCKIMLIMVCNLYDTLPLDQIQRQNEKGTAGVSTGIEKEKRRITFADEAGGSLCHPMDTRLDEE</sequence>
<evidence type="ECO:0000256" key="1">
    <source>
        <dbReference type="SAM" id="MobiDB-lite"/>
    </source>
</evidence>
<evidence type="ECO:0000313" key="2">
    <source>
        <dbReference type="EMBL" id="KAK6938812.1"/>
    </source>
</evidence>
<dbReference type="PANTHER" id="PTHR34461">
    <property type="entry name" value="EXPRESSED PROTEIN"/>
    <property type="match status" value="1"/>
</dbReference>
<name>A0AAN8VZU0_9MAGN</name>
<keyword evidence="3" id="KW-1185">Reference proteome</keyword>
<feature type="region of interest" description="Disordered" evidence="1">
    <location>
        <begin position="458"/>
        <end position="488"/>
    </location>
</feature>
<evidence type="ECO:0000313" key="3">
    <source>
        <dbReference type="Proteomes" id="UP001370490"/>
    </source>
</evidence>
<dbReference type="AlphaFoldDB" id="A0AAN8VZU0"/>
<reference evidence="2 3" key="1">
    <citation type="submission" date="2023-12" db="EMBL/GenBank/DDBJ databases">
        <title>A high-quality genome assembly for Dillenia turbinata (Dilleniales).</title>
        <authorList>
            <person name="Chanderbali A."/>
        </authorList>
    </citation>
    <scope>NUCLEOTIDE SEQUENCE [LARGE SCALE GENOMIC DNA]</scope>
    <source>
        <strain evidence="2">LSX21</strain>
        <tissue evidence="2">Leaf</tissue>
    </source>
</reference>
<dbReference type="Proteomes" id="UP001370490">
    <property type="component" value="Unassembled WGS sequence"/>
</dbReference>
<protein>
    <submittedName>
        <fullName evidence="2">Uncharacterized protein</fullName>
    </submittedName>
</protein>
<feature type="region of interest" description="Disordered" evidence="1">
    <location>
        <begin position="343"/>
        <end position="364"/>
    </location>
</feature>
<feature type="compositionally biased region" description="Polar residues" evidence="1">
    <location>
        <begin position="461"/>
        <end position="475"/>
    </location>
</feature>
<dbReference type="EMBL" id="JBAMMX010000006">
    <property type="protein sequence ID" value="KAK6938812.1"/>
    <property type="molecule type" value="Genomic_DNA"/>
</dbReference>
<feature type="compositionally biased region" description="Basic and acidic residues" evidence="1">
    <location>
        <begin position="345"/>
        <end position="356"/>
    </location>
</feature>
<proteinExistence type="predicted"/>
<comment type="caution">
    <text evidence="2">The sequence shown here is derived from an EMBL/GenBank/DDBJ whole genome shotgun (WGS) entry which is preliminary data.</text>
</comment>
<dbReference type="PANTHER" id="PTHR34461:SF2">
    <property type="entry name" value="EXPRESSED PROTEIN"/>
    <property type="match status" value="1"/>
</dbReference>
<accession>A0AAN8VZU0</accession>